<feature type="domain" description="NodB homology" evidence="2">
    <location>
        <begin position="74"/>
        <end position="291"/>
    </location>
</feature>
<dbReference type="InterPro" id="IPR002509">
    <property type="entry name" value="NODB_dom"/>
</dbReference>
<evidence type="ECO:0000259" key="2">
    <source>
        <dbReference type="PROSITE" id="PS51677"/>
    </source>
</evidence>
<dbReference type="SUPFAM" id="SSF88713">
    <property type="entry name" value="Glycoside hydrolase/deacetylase"/>
    <property type="match status" value="1"/>
</dbReference>
<dbReference type="EMBL" id="JAEMNV010000001">
    <property type="protein sequence ID" value="MBJ8337278.1"/>
    <property type="molecule type" value="Genomic_DNA"/>
</dbReference>
<evidence type="ECO:0000313" key="3">
    <source>
        <dbReference type="EMBL" id="MBJ8337278.1"/>
    </source>
</evidence>
<dbReference type="AlphaFoldDB" id="A0A934U1B4"/>
<dbReference type="Gene3D" id="3.20.20.370">
    <property type="entry name" value="Glycoside hydrolase/deacetylase"/>
    <property type="match status" value="1"/>
</dbReference>
<dbReference type="CDD" id="cd10967">
    <property type="entry name" value="CE4_GLA_like_6s"/>
    <property type="match status" value="1"/>
</dbReference>
<sequence length="481" mass="51424">MKIASFRGIVRLGAAMFFVLGLVVVGCSATEAPRAERPIQTLTDSGDPYVAADTGQFRAPNVSTNPVAVEPGQTVISLTFDDGFEEDSKAASILSDHGLRGTFFVNSGNIGKPGYIGLDALRGIASDGHEIGGHTVLHRDLTALSPDEARRDICIDRVTLLRWGFQVRNFAYPFAAASPDLLNAVAGCGYNSGRSLDELRSPTLCPSCPASETIPPETPYFTKASSQAENTWTLADFKQRVQDAQQKGGWLQLTFHRLCTEDCNRIAVTDALFNQFVSWLATKNADGSVLVRTVGDVIGGPVQEPIQGPLPPAVTVGQNALKNPQLETQTAPGQPDCWLKSSFGDNRPTFSDAPGAGGTGVAQRIVMTDYVDGDAKLIPSLDLGDCAPSVVAGNAYDLEASYTSTVPTRFAVYYRLARGVWVYWMDSAPLPPAGTWSRARWTTPPVPAAATALSFGLSLTENGELVSDDHAFFDATWKPSS</sequence>
<proteinExistence type="predicted"/>
<dbReference type="GO" id="GO:0005975">
    <property type="term" value="P:carbohydrate metabolic process"/>
    <property type="evidence" value="ECO:0007669"/>
    <property type="project" value="InterPro"/>
</dbReference>
<dbReference type="PROSITE" id="PS51257">
    <property type="entry name" value="PROKAR_LIPOPROTEIN"/>
    <property type="match status" value="1"/>
</dbReference>
<gene>
    <name evidence="3" type="ORF">JGU71_00135</name>
</gene>
<dbReference type="RefSeq" id="WP_199700845.1">
    <property type="nucleotide sequence ID" value="NZ_JAEMNV010000001.1"/>
</dbReference>
<dbReference type="InterPro" id="IPR011330">
    <property type="entry name" value="Glyco_hydro/deAcase_b/a-brl"/>
</dbReference>
<dbReference type="InterPro" id="IPR051398">
    <property type="entry name" value="Polysacch_Deacetylase"/>
</dbReference>
<dbReference type="Pfam" id="PF01522">
    <property type="entry name" value="Polysacc_deac_1"/>
    <property type="match status" value="1"/>
</dbReference>
<dbReference type="PROSITE" id="PS51677">
    <property type="entry name" value="NODB"/>
    <property type="match status" value="1"/>
</dbReference>
<name>A0A934U1B4_9NOCA</name>
<dbReference type="PANTHER" id="PTHR34216:SF11">
    <property type="entry name" value="CHITOOLIGOSACCHARIDE DEACETYLASE"/>
    <property type="match status" value="1"/>
</dbReference>
<evidence type="ECO:0000256" key="1">
    <source>
        <dbReference type="ARBA" id="ARBA00022729"/>
    </source>
</evidence>
<accession>A0A934U1B4</accession>
<dbReference type="Proteomes" id="UP000655868">
    <property type="component" value="Unassembled WGS sequence"/>
</dbReference>
<reference evidence="3" key="1">
    <citation type="submission" date="2020-12" db="EMBL/GenBank/DDBJ databases">
        <title>Antrihabitans popcorni sp. nov. and Antrihabitans auranticaus sp. nov., isolated from a larva cave.</title>
        <authorList>
            <person name="Lee S.D."/>
            <person name="Kim I.S."/>
        </authorList>
    </citation>
    <scope>NUCLEOTIDE SEQUENCE</scope>
    <source>
        <strain evidence="3">YC3-6</strain>
    </source>
</reference>
<dbReference type="GO" id="GO:0016810">
    <property type="term" value="F:hydrolase activity, acting on carbon-nitrogen (but not peptide) bonds"/>
    <property type="evidence" value="ECO:0007669"/>
    <property type="project" value="InterPro"/>
</dbReference>
<evidence type="ECO:0000313" key="4">
    <source>
        <dbReference type="Proteomes" id="UP000655868"/>
    </source>
</evidence>
<protein>
    <submittedName>
        <fullName evidence="3">Polysaccharide deacetylase family protein</fullName>
    </submittedName>
</protein>
<organism evidence="3 4">
    <name type="scientific">Antrihabitans stalagmiti</name>
    <dbReference type="NCBI Taxonomy" id="2799499"/>
    <lineage>
        <taxon>Bacteria</taxon>
        <taxon>Bacillati</taxon>
        <taxon>Actinomycetota</taxon>
        <taxon>Actinomycetes</taxon>
        <taxon>Mycobacteriales</taxon>
        <taxon>Nocardiaceae</taxon>
        <taxon>Antrihabitans</taxon>
    </lineage>
</organism>
<comment type="caution">
    <text evidence="3">The sequence shown here is derived from an EMBL/GenBank/DDBJ whole genome shotgun (WGS) entry which is preliminary data.</text>
</comment>
<keyword evidence="1" id="KW-0732">Signal</keyword>
<keyword evidence="4" id="KW-1185">Reference proteome</keyword>
<dbReference type="PANTHER" id="PTHR34216">
    <property type="match status" value="1"/>
</dbReference>